<proteinExistence type="predicted"/>
<dbReference type="AlphaFoldDB" id="A0A183TBF9"/>
<gene>
    <name evidence="2" type="ORF">SSLN_LOCUS13807</name>
</gene>
<organism evidence="4">
    <name type="scientific">Schistocephalus solidus</name>
    <name type="common">Tapeworm</name>
    <dbReference type="NCBI Taxonomy" id="70667"/>
    <lineage>
        <taxon>Eukaryota</taxon>
        <taxon>Metazoa</taxon>
        <taxon>Spiralia</taxon>
        <taxon>Lophotrochozoa</taxon>
        <taxon>Platyhelminthes</taxon>
        <taxon>Cestoda</taxon>
        <taxon>Eucestoda</taxon>
        <taxon>Diphyllobothriidea</taxon>
        <taxon>Diphyllobothriidae</taxon>
        <taxon>Schistocephalus</taxon>
    </lineage>
</organism>
<dbReference type="WBParaSite" id="SSLN_0001433001-mRNA-1">
    <property type="protein sequence ID" value="SSLN_0001433001-mRNA-1"/>
    <property type="gene ID" value="SSLN_0001433001"/>
</dbReference>
<dbReference type="EMBL" id="UYSU01038389">
    <property type="protein sequence ID" value="VDM00193.1"/>
    <property type="molecule type" value="Genomic_DNA"/>
</dbReference>
<feature type="region of interest" description="Disordered" evidence="1">
    <location>
        <begin position="15"/>
        <end position="36"/>
    </location>
</feature>
<reference evidence="2 3" key="2">
    <citation type="submission" date="2018-11" db="EMBL/GenBank/DDBJ databases">
        <authorList>
            <consortium name="Pathogen Informatics"/>
        </authorList>
    </citation>
    <scope>NUCLEOTIDE SEQUENCE [LARGE SCALE GENOMIC DNA]</scope>
    <source>
        <strain evidence="2 3">NST_G2</strain>
    </source>
</reference>
<evidence type="ECO:0000313" key="2">
    <source>
        <dbReference type="EMBL" id="VDM00193.1"/>
    </source>
</evidence>
<dbReference type="Proteomes" id="UP000275846">
    <property type="component" value="Unassembled WGS sequence"/>
</dbReference>
<protein>
    <submittedName>
        <fullName evidence="2 4">Uncharacterized protein</fullName>
    </submittedName>
</protein>
<evidence type="ECO:0000313" key="3">
    <source>
        <dbReference type="Proteomes" id="UP000275846"/>
    </source>
</evidence>
<accession>A0A183TBF9</accession>
<evidence type="ECO:0000313" key="4">
    <source>
        <dbReference type="WBParaSite" id="SSLN_0001433001-mRNA-1"/>
    </source>
</evidence>
<evidence type="ECO:0000256" key="1">
    <source>
        <dbReference type="SAM" id="MobiDB-lite"/>
    </source>
</evidence>
<sequence length="160" mass="18462">MIGKMMMIIMIMSTDDDDDENDDDGDYDYDDYDDDYDNDDGNYDYDDDDALEPITLNLKPWHIFSRFVIAQTNDKLLNEHFSLDFVCLDLFISANLDGECEIRNKITNALIGFLTHLPKPIPTQKDVFSAPRCLELCGCCLKIGNLFKLKDIKVTFYQLS</sequence>
<name>A0A183TBF9_SCHSO</name>
<reference evidence="4" key="1">
    <citation type="submission" date="2016-06" db="UniProtKB">
        <authorList>
            <consortium name="WormBaseParasite"/>
        </authorList>
    </citation>
    <scope>IDENTIFICATION</scope>
</reference>
<keyword evidence="3" id="KW-1185">Reference proteome</keyword>